<feature type="non-terminal residue" evidence="1">
    <location>
        <position position="48"/>
    </location>
</feature>
<accession>E7D1K7</accession>
<organism evidence="1">
    <name type="scientific">Latrodectus hesperus</name>
    <name type="common">Western black widow spider</name>
    <dbReference type="NCBI Taxonomy" id="256737"/>
    <lineage>
        <taxon>Eukaryota</taxon>
        <taxon>Metazoa</taxon>
        <taxon>Ecdysozoa</taxon>
        <taxon>Arthropoda</taxon>
        <taxon>Chelicerata</taxon>
        <taxon>Arachnida</taxon>
        <taxon>Araneae</taxon>
        <taxon>Araneomorphae</taxon>
        <taxon>Entelegynae</taxon>
        <taxon>Araneoidea</taxon>
        <taxon>Theridiidae</taxon>
        <taxon>Latrodectus</taxon>
    </lineage>
</organism>
<evidence type="ECO:0000313" key="1">
    <source>
        <dbReference type="EMBL" id="ADV40251.1"/>
    </source>
</evidence>
<dbReference type="EMBL" id="HQ005957">
    <property type="protein sequence ID" value="ADV40251.1"/>
    <property type="molecule type" value="mRNA"/>
</dbReference>
<name>E7D1K7_LATHE</name>
<sequence>MVYSDVTGCCSIRVCKVIKSLLKCYMFCNSLQKMYFKLEFSPFIYFLH</sequence>
<dbReference type="AlphaFoldDB" id="E7D1K7"/>
<protein>
    <submittedName>
        <fullName evidence="1">Uncharacterized protein</fullName>
    </submittedName>
</protein>
<reference evidence="1" key="1">
    <citation type="submission" date="2010-07" db="EMBL/GenBank/DDBJ databases">
        <title>Identification of Proteins Involved in Black Widow Spider Wrapping Silk Fibers.</title>
        <authorList>
            <person name="Nguyen A."/>
            <person name="Verduzco A."/>
            <person name="Vierra C."/>
        </authorList>
    </citation>
    <scope>NUCLEOTIDE SEQUENCE</scope>
</reference>
<proteinExistence type="evidence at transcript level"/>